<feature type="transmembrane region" description="Helical" evidence="2">
    <location>
        <begin position="21"/>
        <end position="44"/>
    </location>
</feature>
<proteinExistence type="predicted"/>
<reference evidence="3 4" key="1">
    <citation type="journal article" date="2014" name="Int. J. Syst. Evol. Microbiol.">
        <title>Leptospira mayottensis sp. nov., a pathogenic species of the genus Leptospira isolated from humans.</title>
        <authorList>
            <person name="Bourhy P."/>
            <person name="Collet L."/>
            <person name="Brisse S."/>
            <person name="Picardeau M."/>
        </authorList>
    </citation>
    <scope>NUCLEOTIDE SEQUENCE [LARGE SCALE GENOMIC DNA]</scope>
    <source>
        <strain evidence="3 4">200901122</strain>
    </source>
</reference>
<name>A0AA87MN79_9LEPT</name>
<feature type="region of interest" description="Disordered" evidence="1">
    <location>
        <begin position="152"/>
        <end position="191"/>
    </location>
</feature>
<dbReference type="Proteomes" id="UP000001343">
    <property type="component" value="Unassembled WGS sequence"/>
</dbReference>
<keyword evidence="2" id="KW-0472">Membrane</keyword>
<dbReference type="AlphaFoldDB" id="A0AA87MN79"/>
<evidence type="ECO:0000256" key="2">
    <source>
        <dbReference type="SAM" id="Phobius"/>
    </source>
</evidence>
<evidence type="ECO:0000256" key="1">
    <source>
        <dbReference type="SAM" id="MobiDB-lite"/>
    </source>
</evidence>
<dbReference type="EMBL" id="AKWM02000056">
    <property type="protein sequence ID" value="EKR99365.1"/>
    <property type="molecule type" value="Genomic_DNA"/>
</dbReference>
<keyword evidence="2" id="KW-0812">Transmembrane</keyword>
<accession>A0AA87MN79</accession>
<keyword evidence="2" id="KW-1133">Transmembrane helix</keyword>
<organism evidence="3 4">
    <name type="scientific">Leptospira mayottensis 200901122</name>
    <dbReference type="NCBI Taxonomy" id="1193010"/>
    <lineage>
        <taxon>Bacteria</taxon>
        <taxon>Pseudomonadati</taxon>
        <taxon>Spirochaetota</taxon>
        <taxon>Spirochaetia</taxon>
        <taxon>Leptospirales</taxon>
        <taxon>Leptospiraceae</taxon>
        <taxon>Leptospira</taxon>
    </lineage>
</organism>
<feature type="compositionally biased region" description="Basic and acidic residues" evidence="1">
    <location>
        <begin position="152"/>
        <end position="176"/>
    </location>
</feature>
<evidence type="ECO:0000313" key="3">
    <source>
        <dbReference type="EMBL" id="EKR99365.1"/>
    </source>
</evidence>
<comment type="caution">
    <text evidence="3">The sequence shown here is derived from an EMBL/GenBank/DDBJ whole genome shotgun (WGS) entry which is preliminary data.</text>
</comment>
<dbReference type="RefSeq" id="WP_002763904.1">
    <property type="nucleotide sequence ID" value="NZ_AKWM02000056.1"/>
</dbReference>
<sequence>MLERIKRSKTSPASGNKNFPYRLPFLVFFLLHGITAFTVLSVLVDSVSNKTLDPILGWSFESESELEPNLLELQKEINTTKKPKIKSKELKTEEFDSETFSETVNPVSTNQPEAIANTELLPDPDLTYNLETTGAAWEAEMELSIKENKIHNSKNDDFSKHKKTTHFDRTEEEHFPDFQSGSKENPKKNTIDEISNSDFLIKDQKIKTFLVSTDFPNQEFDHIQKIETSKPEPPDEVQKIKTSKPDRRDKLTQLYILEVERYLSRNSQKKNGAPLSKEYSEVVIDALEQVHWKDDLKFDSLEQVHRKDDLKFDSLEQVHRKDDLKFDSLEQVHRKDDLKFDSLEQVQSKTIPTIRQDVAVSEPDFEEETAHPQKVIESVSDLRVKEKVKNHFSETVTSRKEVLNLELNSDEEIKNHFRKTAYISKMWELPQKPDNHKTYSKADDRQRDENFSFYEKFKMNISVEVLNLELNSDEKIENSFRKTVNTAIKEEKSNFSIEDPIANSEHTFVSKIYQETPVVASWELQTDTFEIRILENVNIEKWVWIQIQEKLKEIKNKTLQNKAPSLFASGKEILLYFPRRDESRRKNQPNPKKQEIASTLSGYTRKNSNSLILERFLEAPNVNRKQMRYYAIRTNGPPPTVHKQV</sequence>
<gene>
    <name evidence="3" type="ORF">LEP1GSC125_0433</name>
</gene>
<protein>
    <submittedName>
        <fullName evidence="3">Uncharacterized protein</fullName>
    </submittedName>
</protein>
<evidence type="ECO:0000313" key="4">
    <source>
        <dbReference type="Proteomes" id="UP000001343"/>
    </source>
</evidence>